<organism evidence="7 8">
    <name type="scientific">Terrapene triunguis</name>
    <name type="common">Three-toed box turtle</name>
    <dbReference type="NCBI Taxonomy" id="2587831"/>
    <lineage>
        <taxon>Eukaryota</taxon>
        <taxon>Metazoa</taxon>
        <taxon>Chordata</taxon>
        <taxon>Craniata</taxon>
        <taxon>Vertebrata</taxon>
        <taxon>Euteleostomi</taxon>
        <taxon>Archelosauria</taxon>
        <taxon>Testudinata</taxon>
        <taxon>Testudines</taxon>
        <taxon>Cryptodira</taxon>
        <taxon>Durocryptodira</taxon>
        <taxon>Testudinoidea</taxon>
        <taxon>Emydidae</taxon>
        <taxon>Terrapene</taxon>
    </lineage>
</organism>
<dbReference type="Gene3D" id="3.40.50.1460">
    <property type="match status" value="1"/>
</dbReference>
<dbReference type="InterPro" id="IPR011600">
    <property type="entry name" value="Pept_C14_caspase"/>
</dbReference>
<accession>A0A674JD64</accession>
<comment type="similarity">
    <text evidence="1">Belongs to the peptidase C14A family.</text>
</comment>
<evidence type="ECO:0000256" key="3">
    <source>
        <dbReference type="ARBA" id="ARBA00022703"/>
    </source>
</evidence>
<evidence type="ECO:0000256" key="1">
    <source>
        <dbReference type="ARBA" id="ARBA00010134"/>
    </source>
</evidence>
<dbReference type="InterPro" id="IPR001309">
    <property type="entry name" value="Pept_C14_p20"/>
</dbReference>
<name>A0A674JD64_9SAUR</name>
<evidence type="ECO:0000256" key="2">
    <source>
        <dbReference type="ARBA" id="ARBA00022670"/>
    </source>
</evidence>
<keyword evidence="4" id="KW-0378">Hydrolase</keyword>
<evidence type="ECO:0000313" key="8">
    <source>
        <dbReference type="Proteomes" id="UP000472274"/>
    </source>
</evidence>
<dbReference type="PROSITE" id="PS01122">
    <property type="entry name" value="CASPASE_CYS"/>
    <property type="match status" value="1"/>
</dbReference>
<dbReference type="InterPro" id="IPR033139">
    <property type="entry name" value="Caspase_cys_AS"/>
</dbReference>
<evidence type="ECO:0000313" key="7">
    <source>
        <dbReference type="Ensembl" id="ENSTMTP00000017857.1"/>
    </source>
</evidence>
<dbReference type="InterPro" id="IPR002398">
    <property type="entry name" value="Pept_C14"/>
</dbReference>
<reference evidence="7" key="2">
    <citation type="submission" date="2025-09" db="UniProtKB">
        <authorList>
            <consortium name="Ensembl"/>
        </authorList>
    </citation>
    <scope>IDENTIFICATION</scope>
</reference>
<keyword evidence="3" id="KW-0053">Apoptosis</keyword>
<feature type="domain" description="Caspase family p20" evidence="6">
    <location>
        <begin position="59"/>
        <end position="133"/>
    </location>
</feature>
<dbReference type="SMART" id="SM00115">
    <property type="entry name" value="CASc"/>
    <property type="match status" value="1"/>
</dbReference>
<reference evidence="7" key="1">
    <citation type="submission" date="2025-08" db="UniProtKB">
        <authorList>
            <consortium name="Ensembl"/>
        </authorList>
    </citation>
    <scope>IDENTIFICATION</scope>
</reference>
<evidence type="ECO:0000256" key="5">
    <source>
        <dbReference type="SAM" id="MobiDB-lite"/>
    </source>
</evidence>
<evidence type="ECO:0000256" key="4">
    <source>
        <dbReference type="ARBA" id="ARBA00022801"/>
    </source>
</evidence>
<dbReference type="InterPro" id="IPR015917">
    <property type="entry name" value="Pept_C14A"/>
</dbReference>
<feature type="compositionally biased region" description="Polar residues" evidence="5">
    <location>
        <begin position="175"/>
        <end position="185"/>
    </location>
</feature>
<dbReference type="Ensembl" id="ENSTMTT00000018494.1">
    <property type="protein sequence ID" value="ENSTMTP00000017857.1"/>
    <property type="gene ID" value="ENSTMTG00000013146.1"/>
</dbReference>
<keyword evidence="2" id="KW-0645">Protease</keyword>
<sequence>SDVETTEPKPPKKKDTYDMSKTRVAFMMCVTTGRHGAEKDIEVMNKWFGKYQFETPSGESLEEFRDQINQSEDEISCCLITLMSHGRSHGLIQGKDGDTVDLDDIFALFNNIQCPKLQEKPKIFIIQACRGGEQDIKYTVLSKLIHRVRNNTLPFFTRRLCFLIIKRKGWEPKRNQGSNRQTGSWGPNRFREAPKRILS</sequence>
<dbReference type="Pfam" id="PF00656">
    <property type="entry name" value="Peptidase_C14"/>
    <property type="match status" value="1"/>
</dbReference>
<dbReference type="GO" id="GO:0004197">
    <property type="term" value="F:cysteine-type endopeptidase activity"/>
    <property type="evidence" value="ECO:0007669"/>
    <property type="project" value="InterPro"/>
</dbReference>
<proteinExistence type="inferred from homology"/>
<dbReference type="PANTHER" id="PTHR47901">
    <property type="entry name" value="CASPASE RECRUITMENT DOMAIN-CONTAINING PROTEIN 18"/>
    <property type="match status" value="1"/>
</dbReference>
<evidence type="ECO:0000259" key="6">
    <source>
        <dbReference type="PROSITE" id="PS50208"/>
    </source>
</evidence>
<feature type="region of interest" description="Disordered" evidence="5">
    <location>
        <begin position="173"/>
        <end position="199"/>
    </location>
</feature>
<keyword evidence="8" id="KW-1185">Reference proteome</keyword>
<dbReference type="GO" id="GO:0006508">
    <property type="term" value="P:proteolysis"/>
    <property type="evidence" value="ECO:0007669"/>
    <property type="project" value="UniProtKB-KW"/>
</dbReference>
<dbReference type="GO" id="GO:0006915">
    <property type="term" value="P:apoptotic process"/>
    <property type="evidence" value="ECO:0007669"/>
    <property type="project" value="UniProtKB-KW"/>
</dbReference>
<dbReference type="PRINTS" id="PR00376">
    <property type="entry name" value="IL1BCENZYME"/>
</dbReference>
<feature type="compositionally biased region" description="Basic and acidic residues" evidence="5">
    <location>
        <begin position="189"/>
        <end position="199"/>
    </location>
</feature>
<dbReference type="AlphaFoldDB" id="A0A674JD64"/>
<protein>
    <recommendedName>
        <fullName evidence="6">Caspase family p20 domain-containing protein</fullName>
    </recommendedName>
</protein>
<dbReference type="InterPro" id="IPR029030">
    <property type="entry name" value="Caspase-like_dom_sf"/>
</dbReference>
<dbReference type="GeneTree" id="ENSGT00940000164532"/>
<dbReference type="PROSITE" id="PS50208">
    <property type="entry name" value="CASPASE_P20"/>
    <property type="match status" value="1"/>
</dbReference>
<dbReference type="SUPFAM" id="SSF52129">
    <property type="entry name" value="Caspase-like"/>
    <property type="match status" value="1"/>
</dbReference>
<dbReference type="Proteomes" id="UP000472274">
    <property type="component" value="Unplaced"/>
</dbReference>
<dbReference type="PANTHER" id="PTHR47901:SF8">
    <property type="entry name" value="CASPASE-3"/>
    <property type="match status" value="1"/>
</dbReference>